<sequence>MVAFTGDGELMMNGQELVTAVRYNTPMLVVLVDNEQYGTIRANQEKTYPGRVSGTQLVNPDFAEWARSMGAWAETVERNEEVPGTIERAFQKLDDGHVVLLHAKVDQDHATPEGSAEA</sequence>
<evidence type="ECO:0000259" key="9">
    <source>
        <dbReference type="Pfam" id="PF02775"/>
    </source>
</evidence>
<dbReference type="PANTHER" id="PTHR18968">
    <property type="entry name" value="THIAMINE PYROPHOSPHATE ENZYMES"/>
    <property type="match status" value="1"/>
</dbReference>
<dbReference type="InterPro" id="IPR011766">
    <property type="entry name" value="TPP_enzyme_TPP-bd"/>
</dbReference>
<proteinExistence type="inferred from homology"/>
<protein>
    <recommendedName>
        <fullName evidence="4">acetolactate synthase</fullName>
        <ecNumber evidence="4">2.2.1.6</ecNumber>
    </recommendedName>
</protein>
<keyword evidence="11" id="KW-1185">Reference proteome</keyword>
<comment type="pathway">
    <text evidence="2">Amino-acid biosynthesis; L-valine biosynthesis; L-valine from pyruvate: step 1/4.</text>
</comment>
<name>A0A1Q2HV82_9CORY</name>
<evidence type="ECO:0000256" key="8">
    <source>
        <dbReference type="ARBA" id="ARBA00048670"/>
    </source>
</evidence>
<evidence type="ECO:0000256" key="1">
    <source>
        <dbReference type="ARBA" id="ARBA00004974"/>
    </source>
</evidence>
<evidence type="ECO:0000256" key="4">
    <source>
        <dbReference type="ARBA" id="ARBA00013145"/>
    </source>
</evidence>
<gene>
    <name evidence="10" type="primary">ilvG</name>
    <name evidence="10" type="ORF">CGLAU_03875</name>
</gene>
<reference evidence="10 11" key="1">
    <citation type="submission" date="2016-12" db="EMBL/GenBank/DDBJ databases">
        <authorList>
            <person name="Song W.-J."/>
            <person name="Kurnit D.M."/>
        </authorList>
    </citation>
    <scope>NUCLEOTIDE SEQUENCE [LARGE SCALE GENOMIC DNA]</scope>
    <source>
        <strain evidence="10 11">DSM 30827</strain>
    </source>
</reference>
<comment type="similarity">
    <text evidence="3">Belongs to the TPP enzyme family.</text>
</comment>
<dbReference type="GO" id="GO:0003984">
    <property type="term" value="F:acetolactate synthase activity"/>
    <property type="evidence" value="ECO:0007669"/>
    <property type="project" value="UniProtKB-EC"/>
</dbReference>
<dbReference type="GO" id="GO:0005948">
    <property type="term" value="C:acetolactate synthase complex"/>
    <property type="evidence" value="ECO:0007669"/>
    <property type="project" value="TreeGrafter"/>
</dbReference>
<comment type="pathway">
    <text evidence="1">Amino-acid biosynthesis; L-isoleucine biosynthesis; L-isoleucine from 2-oxobutanoate: step 1/4.</text>
</comment>
<keyword evidence="5" id="KW-0285">Flavoprotein</keyword>
<dbReference type="InterPro" id="IPR045229">
    <property type="entry name" value="TPP_enz"/>
</dbReference>
<feature type="domain" description="Thiamine pyrophosphate enzyme TPP-binding" evidence="9">
    <location>
        <begin position="2"/>
        <end position="100"/>
    </location>
</feature>
<evidence type="ECO:0000256" key="5">
    <source>
        <dbReference type="ARBA" id="ARBA00022630"/>
    </source>
</evidence>
<dbReference type="GO" id="GO:0030976">
    <property type="term" value="F:thiamine pyrophosphate binding"/>
    <property type="evidence" value="ECO:0007669"/>
    <property type="project" value="InterPro"/>
</dbReference>
<dbReference type="Pfam" id="PF02775">
    <property type="entry name" value="TPP_enzyme_C"/>
    <property type="match status" value="1"/>
</dbReference>
<evidence type="ECO:0000313" key="10">
    <source>
        <dbReference type="EMBL" id="AQQ14751.1"/>
    </source>
</evidence>
<accession>A0A1Q2HV82</accession>
<evidence type="ECO:0000256" key="7">
    <source>
        <dbReference type="ARBA" id="ARBA00023304"/>
    </source>
</evidence>
<dbReference type="AlphaFoldDB" id="A0A1Q2HV82"/>
<dbReference type="EMBL" id="CP019688">
    <property type="protein sequence ID" value="AQQ14751.1"/>
    <property type="molecule type" value="Genomic_DNA"/>
</dbReference>
<dbReference type="InterPro" id="IPR029061">
    <property type="entry name" value="THDP-binding"/>
</dbReference>
<keyword evidence="10" id="KW-0808">Transferase</keyword>
<dbReference type="SUPFAM" id="SSF52518">
    <property type="entry name" value="Thiamin diphosphate-binding fold (THDP-binding)"/>
    <property type="match status" value="1"/>
</dbReference>
<dbReference type="UniPathway" id="UPA00049">
    <property type="reaction ID" value="UER00059"/>
</dbReference>
<dbReference type="KEGG" id="cgv:CGLAU_03875"/>
<keyword evidence="7" id="KW-0100">Branched-chain amino acid biosynthesis</keyword>
<dbReference type="Gene3D" id="3.40.50.970">
    <property type="match status" value="1"/>
</dbReference>
<dbReference type="CDD" id="cd00568">
    <property type="entry name" value="TPP_enzymes"/>
    <property type="match status" value="1"/>
</dbReference>
<evidence type="ECO:0000256" key="2">
    <source>
        <dbReference type="ARBA" id="ARBA00005025"/>
    </source>
</evidence>
<evidence type="ECO:0000256" key="3">
    <source>
        <dbReference type="ARBA" id="ARBA00007812"/>
    </source>
</evidence>
<evidence type="ECO:0000256" key="6">
    <source>
        <dbReference type="ARBA" id="ARBA00022827"/>
    </source>
</evidence>
<dbReference type="GO" id="GO:0000287">
    <property type="term" value="F:magnesium ion binding"/>
    <property type="evidence" value="ECO:0007669"/>
    <property type="project" value="UniProtKB-ARBA"/>
</dbReference>
<dbReference type="GO" id="GO:0009097">
    <property type="term" value="P:isoleucine biosynthetic process"/>
    <property type="evidence" value="ECO:0007669"/>
    <property type="project" value="UniProtKB-UniPathway"/>
</dbReference>
<evidence type="ECO:0000313" key="11">
    <source>
        <dbReference type="Proteomes" id="UP000217209"/>
    </source>
</evidence>
<dbReference type="EC" id="2.2.1.6" evidence="4"/>
<dbReference type="Proteomes" id="UP000217209">
    <property type="component" value="Chromosome"/>
</dbReference>
<dbReference type="GO" id="GO:0009099">
    <property type="term" value="P:L-valine biosynthetic process"/>
    <property type="evidence" value="ECO:0007669"/>
    <property type="project" value="UniProtKB-UniPathway"/>
</dbReference>
<dbReference type="UniPathway" id="UPA00047">
    <property type="reaction ID" value="UER00055"/>
</dbReference>
<keyword evidence="6" id="KW-0274">FAD</keyword>
<organism evidence="10 11">
    <name type="scientific">Corynebacterium glaucum</name>
    <dbReference type="NCBI Taxonomy" id="187491"/>
    <lineage>
        <taxon>Bacteria</taxon>
        <taxon>Bacillati</taxon>
        <taxon>Actinomycetota</taxon>
        <taxon>Actinomycetes</taxon>
        <taxon>Mycobacteriales</taxon>
        <taxon>Corynebacteriaceae</taxon>
        <taxon>Corynebacterium</taxon>
    </lineage>
</organism>
<keyword evidence="7" id="KW-0028">Amino-acid biosynthesis</keyword>
<comment type="catalytic activity">
    <reaction evidence="8">
        <text>2 pyruvate + H(+) = (2S)-2-acetolactate + CO2</text>
        <dbReference type="Rhea" id="RHEA:25249"/>
        <dbReference type="ChEBI" id="CHEBI:15361"/>
        <dbReference type="ChEBI" id="CHEBI:15378"/>
        <dbReference type="ChEBI" id="CHEBI:16526"/>
        <dbReference type="ChEBI" id="CHEBI:58476"/>
        <dbReference type="EC" id="2.2.1.6"/>
    </reaction>
</comment>
<dbReference type="GO" id="GO:0050660">
    <property type="term" value="F:flavin adenine dinucleotide binding"/>
    <property type="evidence" value="ECO:0007669"/>
    <property type="project" value="TreeGrafter"/>
</dbReference>
<dbReference type="PANTHER" id="PTHR18968:SF120">
    <property type="entry name" value="ACETOLACTATE SYNTHASE LARGE SUBUNIT"/>
    <property type="match status" value="1"/>
</dbReference>